<dbReference type="InterPro" id="IPR050469">
    <property type="entry name" value="Diguanylate_Cyclase"/>
</dbReference>
<dbReference type="GO" id="GO:1902201">
    <property type="term" value="P:negative regulation of bacterial-type flagellum-dependent cell motility"/>
    <property type="evidence" value="ECO:0007669"/>
    <property type="project" value="TreeGrafter"/>
</dbReference>
<dbReference type="GO" id="GO:0005886">
    <property type="term" value="C:plasma membrane"/>
    <property type="evidence" value="ECO:0007669"/>
    <property type="project" value="TreeGrafter"/>
</dbReference>
<dbReference type="FunFam" id="3.30.70.270:FF:000001">
    <property type="entry name" value="Diguanylate cyclase domain protein"/>
    <property type="match status" value="1"/>
</dbReference>
<proteinExistence type="predicted"/>
<feature type="region of interest" description="Disordered" evidence="1">
    <location>
        <begin position="570"/>
        <end position="599"/>
    </location>
</feature>
<dbReference type="PANTHER" id="PTHR45138:SF9">
    <property type="entry name" value="DIGUANYLATE CYCLASE DGCM-RELATED"/>
    <property type="match status" value="1"/>
</dbReference>
<dbReference type="AlphaFoldDB" id="A0A8J3RMN1"/>
<keyword evidence="4" id="KW-1185">Reference proteome</keyword>
<reference evidence="3 4" key="1">
    <citation type="submission" date="2021-01" db="EMBL/GenBank/DDBJ databases">
        <title>Whole genome shotgun sequence of Planobispora longispora NBRC 13918.</title>
        <authorList>
            <person name="Komaki H."/>
            <person name="Tamura T."/>
        </authorList>
    </citation>
    <scope>NUCLEOTIDE SEQUENCE [LARGE SCALE GENOMIC DNA]</scope>
    <source>
        <strain evidence="3 4">NBRC 13918</strain>
    </source>
</reference>
<feature type="domain" description="GGDEF" evidence="2">
    <location>
        <begin position="439"/>
        <end position="575"/>
    </location>
</feature>
<dbReference type="SMART" id="SM00267">
    <property type="entry name" value="GGDEF"/>
    <property type="match status" value="1"/>
</dbReference>
<accession>A0A8J3RMN1</accession>
<dbReference type="Proteomes" id="UP000616724">
    <property type="component" value="Unassembled WGS sequence"/>
</dbReference>
<evidence type="ECO:0000259" key="2">
    <source>
        <dbReference type="PROSITE" id="PS50887"/>
    </source>
</evidence>
<protein>
    <recommendedName>
        <fullName evidence="2">GGDEF domain-containing protein</fullName>
    </recommendedName>
</protein>
<dbReference type="CDD" id="cd01949">
    <property type="entry name" value="GGDEF"/>
    <property type="match status" value="1"/>
</dbReference>
<dbReference type="NCBIfam" id="TIGR00254">
    <property type="entry name" value="GGDEF"/>
    <property type="match status" value="1"/>
</dbReference>
<evidence type="ECO:0000313" key="4">
    <source>
        <dbReference type="Proteomes" id="UP000616724"/>
    </source>
</evidence>
<dbReference type="SUPFAM" id="SSF48452">
    <property type="entry name" value="TPR-like"/>
    <property type="match status" value="2"/>
</dbReference>
<gene>
    <name evidence="3" type="ORF">Plo01_41580</name>
</gene>
<dbReference type="GO" id="GO:0043709">
    <property type="term" value="P:cell adhesion involved in single-species biofilm formation"/>
    <property type="evidence" value="ECO:0007669"/>
    <property type="project" value="TreeGrafter"/>
</dbReference>
<evidence type="ECO:0000313" key="3">
    <source>
        <dbReference type="EMBL" id="GIH77729.1"/>
    </source>
</evidence>
<dbReference type="PROSITE" id="PS50887">
    <property type="entry name" value="GGDEF"/>
    <property type="match status" value="1"/>
</dbReference>
<dbReference type="InterPro" id="IPR000160">
    <property type="entry name" value="GGDEF_dom"/>
</dbReference>
<dbReference type="Pfam" id="PF00990">
    <property type="entry name" value="GGDEF"/>
    <property type="match status" value="1"/>
</dbReference>
<organism evidence="3 4">
    <name type="scientific">Planobispora longispora</name>
    <dbReference type="NCBI Taxonomy" id="28887"/>
    <lineage>
        <taxon>Bacteria</taxon>
        <taxon>Bacillati</taxon>
        <taxon>Actinomycetota</taxon>
        <taxon>Actinomycetes</taxon>
        <taxon>Streptosporangiales</taxon>
        <taxon>Streptosporangiaceae</taxon>
        <taxon>Planobispora</taxon>
    </lineage>
</organism>
<feature type="region of interest" description="Disordered" evidence="1">
    <location>
        <begin position="1"/>
        <end position="47"/>
    </location>
</feature>
<dbReference type="GO" id="GO:0052621">
    <property type="term" value="F:diguanylate cyclase activity"/>
    <property type="evidence" value="ECO:0007669"/>
    <property type="project" value="TreeGrafter"/>
</dbReference>
<dbReference type="InterPro" id="IPR029787">
    <property type="entry name" value="Nucleotide_cyclase"/>
</dbReference>
<dbReference type="SUPFAM" id="SSF55073">
    <property type="entry name" value="Nucleotide cyclase"/>
    <property type="match status" value="1"/>
</dbReference>
<dbReference type="InterPro" id="IPR043128">
    <property type="entry name" value="Rev_trsase/Diguanyl_cyclase"/>
</dbReference>
<dbReference type="Gene3D" id="1.25.40.10">
    <property type="entry name" value="Tetratricopeptide repeat domain"/>
    <property type="match status" value="1"/>
</dbReference>
<comment type="caution">
    <text evidence="3">The sequence shown here is derived from an EMBL/GenBank/DDBJ whole genome shotgun (WGS) entry which is preliminary data.</text>
</comment>
<dbReference type="PANTHER" id="PTHR45138">
    <property type="entry name" value="REGULATORY COMPONENTS OF SENSORY TRANSDUCTION SYSTEM"/>
    <property type="match status" value="1"/>
</dbReference>
<dbReference type="InterPro" id="IPR011990">
    <property type="entry name" value="TPR-like_helical_dom_sf"/>
</dbReference>
<evidence type="ECO:0000256" key="1">
    <source>
        <dbReference type="SAM" id="MobiDB-lite"/>
    </source>
</evidence>
<dbReference type="EMBL" id="BOOH01000034">
    <property type="protein sequence ID" value="GIH77729.1"/>
    <property type="molecule type" value="Genomic_DNA"/>
</dbReference>
<sequence>MEGIAKEVDTSADGPFVNGPLADKVPGRTSRTPAPGDSSRSTSDSPAGALTVEAICAELDTLESASVYNIETAYDHAVELERAAEELGEIVAALRARLIQADVRIRSGEVTAVVPVIWQVNQWADANGCRPLLARSHLLMARVYRDLGDVASTLEQMVSSMEALDEDTPSRIRLTHLMKLADALDESGSRDASHERYRQAERLAATIDVERHVAVLNNLAYSEYSAGDYERAWEVVERMLTISEARGYDPDTTIMDTVSRVQVGLGHYAEGVMTAEAGIEMYDSQELTQADSLPEALLTLAIAQRHLGTTRDAERNLSTLKDAQKTLDRARAICEEHGFVRILVQIKQEQAELYAASGDYRKAFEAYKLYHAAEKDLVSMQRAARAHTRQAMFEAAEARQEAERFREQARRDPLTGLRNRRYVDEHLPGLLADAASTGGAVTVALVDLDHFKRINDTCSHDVGDQVLVAIAKMLEAVPPCDTGASGFAARMGGEEFLLVLNGMTPTAAVAKLEDLRASIAARSWQSLTGDLPVTVSIGVTASQPHSGQAELLNLADANLYTAKHKGRNRVCATSGAAPVPTPSGDRRRHRDAPLPADTR</sequence>
<dbReference type="Gene3D" id="3.30.70.270">
    <property type="match status" value="1"/>
</dbReference>
<name>A0A8J3RMN1_9ACTN</name>